<gene>
    <name evidence="1" type="ORF">NUW58_g10068</name>
</gene>
<accession>A0ACC1MQ00</accession>
<proteinExistence type="predicted"/>
<evidence type="ECO:0000313" key="1">
    <source>
        <dbReference type="EMBL" id="KAJ2969097.1"/>
    </source>
</evidence>
<evidence type="ECO:0000313" key="2">
    <source>
        <dbReference type="Proteomes" id="UP001143856"/>
    </source>
</evidence>
<dbReference type="Proteomes" id="UP001143856">
    <property type="component" value="Unassembled WGS sequence"/>
</dbReference>
<keyword evidence="2" id="KW-1185">Reference proteome</keyword>
<comment type="caution">
    <text evidence="1">The sequence shown here is derived from an EMBL/GenBank/DDBJ whole genome shotgun (WGS) entry which is preliminary data.</text>
</comment>
<dbReference type="EMBL" id="JAPDGR010004116">
    <property type="protein sequence ID" value="KAJ2969097.1"/>
    <property type="molecule type" value="Genomic_DNA"/>
</dbReference>
<sequence length="208" mass="22872">MASTVIAVLEVTLSWLFANAKGRDAKSFFTRPALANFPEQSITVTSPDCGASGSKLQVDYTQDGTGRFPALQWSAPIEVAAQVKEWLLVSEDPDAPLPTPIIHGIYTAIPASKTSVNTDDFTVVDQAKALMRGGFHYGRSRNGLPYIPPRPLMNHGPHRYFFIVVAINEELDSELLKAETTREQVAEAIEGKVLGWGMWVGVAERKWE</sequence>
<reference evidence="1" key="1">
    <citation type="submission" date="2022-10" db="EMBL/GenBank/DDBJ databases">
        <title>Genome Sequence of Xylaria curta.</title>
        <authorList>
            <person name="Buettner E."/>
        </authorList>
    </citation>
    <scope>NUCLEOTIDE SEQUENCE</scope>
    <source>
        <strain evidence="1">Babe10</strain>
    </source>
</reference>
<name>A0ACC1MQ00_9PEZI</name>
<protein>
    <submittedName>
        <fullName evidence="1">Uncharacterized protein</fullName>
    </submittedName>
</protein>
<organism evidence="1 2">
    <name type="scientific">Xylaria curta</name>
    <dbReference type="NCBI Taxonomy" id="42375"/>
    <lineage>
        <taxon>Eukaryota</taxon>
        <taxon>Fungi</taxon>
        <taxon>Dikarya</taxon>
        <taxon>Ascomycota</taxon>
        <taxon>Pezizomycotina</taxon>
        <taxon>Sordariomycetes</taxon>
        <taxon>Xylariomycetidae</taxon>
        <taxon>Xylariales</taxon>
        <taxon>Xylariaceae</taxon>
        <taxon>Xylaria</taxon>
    </lineage>
</organism>